<protein>
    <submittedName>
        <fullName evidence="3">PQQ-dependent sugar dehydrogenase</fullName>
    </submittedName>
</protein>
<feature type="domain" description="Glucose/Sorbosone dehydrogenase" evidence="2">
    <location>
        <begin position="48"/>
        <end position="371"/>
    </location>
</feature>
<evidence type="ECO:0000313" key="3">
    <source>
        <dbReference type="EMBL" id="REL28102.1"/>
    </source>
</evidence>
<gene>
    <name evidence="3" type="ORF">DXX93_17055</name>
</gene>
<proteinExistence type="predicted"/>
<name>A0A3E0TVZ8_9GAMM</name>
<dbReference type="EMBL" id="QUOU01000001">
    <property type="protein sequence ID" value="REL28102.1"/>
    <property type="molecule type" value="Genomic_DNA"/>
</dbReference>
<dbReference type="Proteomes" id="UP000256478">
    <property type="component" value="Unassembled WGS sequence"/>
</dbReference>
<dbReference type="PANTHER" id="PTHR19328">
    <property type="entry name" value="HEDGEHOG-INTERACTING PROTEIN"/>
    <property type="match status" value="1"/>
</dbReference>
<keyword evidence="1" id="KW-0732">Signal</keyword>
<dbReference type="AlphaFoldDB" id="A0A3E0TVZ8"/>
<accession>A0A3E0TVZ8</accession>
<dbReference type="PANTHER" id="PTHR19328:SF75">
    <property type="entry name" value="ALDOSE SUGAR DEHYDROGENASE YLII"/>
    <property type="match status" value="1"/>
</dbReference>
<dbReference type="SUPFAM" id="SSF50952">
    <property type="entry name" value="Soluble quinoprotein glucose dehydrogenase"/>
    <property type="match status" value="1"/>
</dbReference>
<dbReference type="Gene3D" id="2.120.10.30">
    <property type="entry name" value="TolB, C-terminal domain"/>
    <property type="match status" value="1"/>
</dbReference>
<feature type="chain" id="PRO_5017698326" evidence="1">
    <location>
        <begin position="20"/>
        <end position="380"/>
    </location>
</feature>
<dbReference type="OrthoDB" id="9770043at2"/>
<evidence type="ECO:0000313" key="4">
    <source>
        <dbReference type="Proteomes" id="UP000256478"/>
    </source>
</evidence>
<dbReference type="Pfam" id="PF07995">
    <property type="entry name" value="GSDH"/>
    <property type="match status" value="1"/>
</dbReference>
<dbReference type="RefSeq" id="WP_116009156.1">
    <property type="nucleotide sequence ID" value="NZ_QUOU01000001.1"/>
</dbReference>
<dbReference type="InterPro" id="IPR011041">
    <property type="entry name" value="Quinoprot_gluc/sorb_DH_b-prop"/>
</dbReference>
<organism evidence="3 4">
    <name type="scientific">Thalassotalea euphylliae</name>
    <dbReference type="NCBI Taxonomy" id="1655234"/>
    <lineage>
        <taxon>Bacteria</taxon>
        <taxon>Pseudomonadati</taxon>
        <taxon>Pseudomonadota</taxon>
        <taxon>Gammaproteobacteria</taxon>
        <taxon>Alteromonadales</taxon>
        <taxon>Colwelliaceae</taxon>
        <taxon>Thalassotalea</taxon>
    </lineage>
</organism>
<reference evidence="3 4" key="1">
    <citation type="submission" date="2018-08" db="EMBL/GenBank/DDBJ databases">
        <title>Thalassotalea euphylliae genome.</title>
        <authorList>
            <person name="Summers S."/>
            <person name="Rice S.A."/>
            <person name="Freckelton M.L."/>
            <person name="Nedved B.T."/>
            <person name="Hadfield M.G."/>
        </authorList>
    </citation>
    <scope>NUCLEOTIDE SEQUENCE [LARGE SCALE GENOMIC DNA]</scope>
    <source>
        <strain evidence="3 4">H1</strain>
    </source>
</reference>
<sequence>MLIKFAKTTLAIGALTLSAACGAFQPPEMTINADQQFYQVKQFAEAVDVPWGMAQLPSGEILVTDRKGELRVIRNGKMLGDKVGGLPEIVAQGQGGLLDIALHPKYQRNGWIYITLSSPQGEGEGSNTALMRAKYDPKTITLTHQKILYKGSDNTTKRHHFGSRIAFDNDGYVYFSIGDRGERDRKPQDLSLDGGKVYRLHDDGRIPKDNPFVTQSNAKKATFSYGHRNPQGMAKHPITGDIWLHEHGPKGGDEINLVAAGKNYGWPVISYGVNYSGTKFTEITEKAGMEQPLLYWTPSIAPSGMVFITSDKYPHWQGKMLVGSLKFHHLVLVDVTETGIKAQAKLFEGIGRVRSLMQGSDGYLYVGTDGDGIKRIEPKA</sequence>
<evidence type="ECO:0000256" key="1">
    <source>
        <dbReference type="SAM" id="SignalP"/>
    </source>
</evidence>
<dbReference type="InterPro" id="IPR012938">
    <property type="entry name" value="Glc/Sorbosone_DH"/>
</dbReference>
<comment type="caution">
    <text evidence="3">The sequence shown here is derived from an EMBL/GenBank/DDBJ whole genome shotgun (WGS) entry which is preliminary data.</text>
</comment>
<dbReference type="PROSITE" id="PS51257">
    <property type="entry name" value="PROKAR_LIPOPROTEIN"/>
    <property type="match status" value="1"/>
</dbReference>
<dbReference type="InterPro" id="IPR011042">
    <property type="entry name" value="6-blade_b-propeller_TolB-like"/>
</dbReference>
<evidence type="ECO:0000259" key="2">
    <source>
        <dbReference type="Pfam" id="PF07995"/>
    </source>
</evidence>
<feature type="signal peptide" evidence="1">
    <location>
        <begin position="1"/>
        <end position="19"/>
    </location>
</feature>